<comment type="caution">
    <text evidence="2">The sequence shown here is derived from an EMBL/GenBank/DDBJ whole genome shotgun (WGS) entry which is preliminary data.</text>
</comment>
<protein>
    <submittedName>
        <fullName evidence="2">Uncharacterized protein</fullName>
    </submittedName>
</protein>
<gene>
    <name evidence="2" type="ORF">PCOR1329_LOCUS35156</name>
</gene>
<sequence>MSCDSAAAEGQRPGAVPRLRPAGPRSVPRVASAFRGLPAHDSGGPSAGGARRRWGGKQSRRHAQAGRKTRDQQLSPWSALGWFPQQRIGCERRLQRSLHVARVAGLAM</sequence>
<organism evidence="2 3">
    <name type="scientific">Prorocentrum cordatum</name>
    <dbReference type="NCBI Taxonomy" id="2364126"/>
    <lineage>
        <taxon>Eukaryota</taxon>
        <taxon>Sar</taxon>
        <taxon>Alveolata</taxon>
        <taxon>Dinophyceae</taxon>
        <taxon>Prorocentrales</taxon>
        <taxon>Prorocentraceae</taxon>
        <taxon>Prorocentrum</taxon>
    </lineage>
</organism>
<evidence type="ECO:0000313" key="3">
    <source>
        <dbReference type="Proteomes" id="UP001189429"/>
    </source>
</evidence>
<dbReference type="Proteomes" id="UP001189429">
    <property type="component" value="Unassembled WGS sequence"/>
</dbReference>
<evidence type="ECO:0000256" key="1">
    <source>
        <dbReference type="SAM" id="MobiDB-lite"/>
    </source>
</evidence>
<dbReference type="EMBL" id="CAUYUJ010014297">
    <property type="protein sequence ID" value="CAK0839487.1"/>
    <property type="molecule type" value="Genomic_DNA"/>
</dbReference>
<proteinExistence type="predicted"/>
<name>A0ABN9T3D0_9DINO</name>
<feature type="region of interest" description="Disordered" evidence="1">
    <location>
        <begin position="1"/>
        <end position="74"/>
    </location>
</feature>
<evidence type="ECO:0000313" key="2">
    <source>
        <dbReference type="EMBL" id="CAK0839487.1"/>
    </source>
</evidence>
<keyword evidence="3" id="KW-1185">Reference proteome</keyword>
<reference evidence="2" key="1">
    <citation type="submission" date="2023-10" db="EMBL/GenBank/DDBJ databases">
        <authorList>
            <person name="Chen Y."/>
            <person name="Shah S."/>
            <person name="Dougan E. K."/>
            <person name="Thang M."/>
            <person name="Chan C."/>
        </authorList>
    </citation>
    <scope>NUCLEOTIDE SEQUENCE [LARGE SCALE GENOMIC DNA]</scope>
</reference>
<accession>A0ABN9T3D0</accession>
<feature type="compositionally biased region" description="Basic residues" evidence="1">
    <location>
        <begin position="50"/>
        <end position="67"/>
    </location>
</feature>